<keyword evidence="6" id="KW-0255">Endonuclease</keyword>
<name>A0A432MI56_9BACT</name>
<keyword evidence="6" id="KW-0378">Hydrolase</keyword>
<sequence length="273" mass="29608">MAAPSKSQLLDKIQPPLAKHYQLGPSEAKMSVLEAVLFGICHEGTTREQANQAMSRFRDTFFDWNELRVSSVEEIRDTLSGLPDPEGKAQRIRKFLRQLFTRTYKFDLDHLGKKPLKESIKSLQEFEALRSDFVLATVVQQALGGHAMPVDEPIARVLTRLGFADEGTPAEAIRGSLERAVPKARGPQVLGLLEELAHDTCVANDPRCVACVVVKLCPTGQTRLAAAKAAPAARSASDAKVASEAAAATGRRRSSPSGDGEAKPARSRAPRSK</sequence>
<dbReference type="InterPro" id="IPR023170">
    <property type="entry name" value="HhH_base_excis_C"/>
</dbReference>
<dbReference type="Gene3D" id="1.10.1670.10">
    <property type="entry name" value="Helix-hairpin-Helix base-excision DNA repair enzymes (C-terminal)"/>
    <property type="match status" value="1"/>
</dbReference>
<accession>A0A432MI56</accession>
<evidence type="ECO:0000313" key="7">
    <source>
        <dbReference type="Proteomes" id="UP000280296"/>
    </source>
</evidence>
<organism evidence="6 7">
    <name type="scientific">Tautonia sociabilis</name>
    <dbReference type="NCBI Taxonomy" id="2080755"/>
    <lineage>
        <taxon>Bacteria</taxon>
        <taxon>Pseudomonadati</taxon>
        <taxon>Planctomycetota</taxon>
        <taxon>Planctomycetia</taxon>
        <taxon>Isosphaerales</taxon>
        <taxon>Isosphaeraceae</taxon>
        <taxon>Tautonia</taxon>
    </lineage>
</organism>
<protein>
    <submittedName>
        <fullName evidence="6">Endonuclease</fullName>
    </submittedName>
</protein>
<keyword evidence="6" id="KW-0540">Nuclease</keyword>
<evidence type="ECO:0000256" key="1">
    <source>
        <dbReference type="ARBA" id="ARBA00022485"/>
    </source>
</evidence>
<dbReference type="Gene3D" id="1.10.340.30">
    <property type="entry name" value="Hypothetical protein, domain 2"/>
    <property type="match status" value="1"/>
</dbReference>
<keyword evidence="7" id="KW-1185">Reference proteome</keyword>
<dbReference type="PANTHER" id="PTHR10359">
    <property type="entry name" value="A/G-SPECIFIC ADENINE GLYCOSYLASE/ENDONUCLEASE III"/>
    <property type="match status" value="1"/>
</dbReference>
<comment type="caution">
    <text evidence="6">The sequence shown here is derived from an EMBL/GenBank/DDBJ whole genome shotgun (WGS) entry which is preliminary data.</text>
</comment>
<proteinExistence type="predicted"/>
<evidence type="ECO:0000256" key="4">
    <source>
        <dbReference type="ARBA" id="ARBA00023014"/>
    </source>
</evidence>
<dbReference type="GO" id="GO:0004519">
    <property type="term" value="F:endonuclease activity"/>
    <property type="evidence" value="ECO:0007669"/>
    <property type="project" value="UniProtKB-KW"/>
</dbReference>
<feature type="compositionally biased region" description="Low complexity" evidence="5">
    <location>
        <begin position="230"/>
        <end position="248"/>
    </location>
</feature>
<evidence type="ECO:0000256" key="2">
    <source>
        <dbReference type="ARBA" id="ARBA00022723"/>
    </source>
</evidence>
<keyword evidence="2" id="KW-0479">Metal-binding</keyword>
<dbReference type="SUPFAM" id="SSF48150">
    <property type="entry name" value="DNA-glycosylase"/>
    <property type="match status" value="1"/>
</dbReference>
<keyword evidence="4" id="KW-0411">Iron-sulfur</keyword>
<reference evidence="6 7" key="2">
    <citation type="submission" date="2019-01" db="EMBL/GenBank/DDBJ databases">
        <title>Tautonia sociabilis, a novel thermotolerant planctomycete of Isosphaeraceae family, isolated from a 4000 m deep subterranean habitat.</title>
        <authorList>
            <person name="Kovaleva O.L."/>
            <person name="Elcheninov A.G."/>
            <person name="Van Heerden E."/>
            <person name="Toshchakov S.V."/>
            <person name="Novikov A."/>
            <person name="Bonch-Osmolovskaya E.A."/>
            <person name="Kublanov I.V."/>
        </authorList>
    </citation>
    <scope>NUCLEOTIDE SEQUENCE [LARGE SCALE GENOMIC DNA]</scope>
    <source>
        <strain evidence="6 7">GM2012</strain>
    </source>
</reference>
<feature type="region of interest" description="Disordered" evidence="5">
    <location>
        <begin position="230"/>
        <end position="273"/>
    </location>
</feature>
<dbReference type="EMBL" id="RYZH01000028">
    <property type="protein sequence ID" value="RUL86907.1"/>
    <property type="molecule type" value="Genomic_DNA"/>
</dbReference>
<reference evidence="6 7" key="1">
    <citation type="submission" date="2018-12" db="EMBL/GenBank/DDBJ databases">
        <authorList>
            <person name="Toschakov S.V."/>
        </authorList>
    </citation>
    <scope>NUCLEOTIDE SEQUENCE [LARGE SCALE GENOMIC DNA]</scope>
    <source>
        <strain evidence="6 7">GM2012</strain>
    </source>
</reference>
<dbReference type="AlphaFoldDB" id="A0A432MI56"/>
<dbReference type="InterPro" id="IPR011257">
    <property type="entry name" value="DNA_glycosylase"/>
</dbReference>
<keyword evidence="3" id="KW-0408">Iron</keyword>
<dbReference type="GO" id="GO:0006281">
    <property type="term" value="P:DNA repair"/>
    <property type="evidence" value="ECO:0007669"/>
    <property type="project" value="InterPro"/>
</dbReference>
<dbReference type="GO" id="GO:0051539">
    <property type="term" value="F:4 iron, 4 sulfur cluster binding"/>
    <property type="evidence" value="ECO:0007669"/>
    <property type="project" value="UniProtKB-KW"/>
</dbReference>
<dbReference type="RefSeq" id="WP_126726242.1">
    <property type="nucleotide sequence ID" value="NZ_RYZH01000028.1"/>
</dbReference>
<gene>
    <name evidence="6" type="ORF">TsocGM_14780</name>
</gene>
<keyword evidence="1" id="KW-0004">4Fe-4S</keyword>
<dbReference type="Proteomes" id="UP000280296">
    <property type="component" value="Unassembled WGS sequence"/>
</dbReference>
<dbReference type="GO" id="GO:0046872">
    <property type="term" value="F:metal ion binding"/>
    <property type="evidence" value="ECO:0007669"/>
    <property type="project" value="UniProtKB-KW"/>
</dbReference>
<evidence type="ECO:0000256" key="3">
    <source>
        <dbReference type="ARBA" id="ARBA00023004"/>
    </source>
</evidence>
<evidence type="ECO:0000256" key="5">
    <source>
        <dbReference type="SAM" id="MobiDB-lite"/>
    </source>
</evidence>
<dbReference type="OrthoDB" id="268440at2"/>
<evidence type="ECO:0000313" key="6">
    <source>
        <dbReference type="EMBL" id="RUL86907.1"/>
    </source>
</evidence>